<dbReference type="Pfam" id="PF00201">
    <property type="entry name" value="UDPGT"/>
    <property type="match status" value="1"/>
</dbReference>
<accession>A0ABD3RII5</accession>
<reference evidence="5 6" key="1">
    <citation type="submission" date="2024-12" db="EMBL/GenBank/DDBJ databases">
        <title>The unique morphological basis and parallel evolutionary history of personate flowers in Penstemon.</title>
        <authorList>
            <person name="Depatie T.H."/>
            <person name="Wessinger C.A."/>
        </authorList>
    </citation>
    <scope>NUCLEOTIDE SEQUENCE [LARGE SCALE GENOMIC DNA]</scope>
    <source>
        <strain evidence="5">WTNN_2</strain>
        <tissue evidence="5">Leaf</tissue>
    </source>
</reference>
<protein>
    <recommendedName>
        <fullName evidence="7">Glycosyltransferase</fullName>
    </recommendedName>
</protein>
<gene>
    <name evidence="5" type="ORF">ACJIZ3_014075</name>
</gene>
<keyword evidence="2 4" id="KW-0328">Glycosyltransferase</keyword>
<dbReference type="FunFam" id="3.40.50.2000:FF:000060">
    <property type="entry name" value="Glycosyltransferase"/>
    <property type="match status" value="1"/>
</dbReference>
<evidence type="ECO:0000256" key="2">
    <source>
        <dbReference type="ARBA" id="ARBA00022676"/>
    </source>
</evidence>
<evidence type="ECO:0000256" key="1">
    <source>
        <dbReference type="ARBA" id="ARBA00009995"/>
    </source>
</evidence>
<comment type="similarity">
    <text evidence="1 4">Belongs to the UDP-glycosyltransferase family.</text>
</comment>
<keyword evidence="3 4" id="KW-0808">Transferase</keyword>
<dbReference type="PANTHER" id="PTHR48044">
    <property type="entry name" value="GLYCOSYLTRANSFERASE"/>
    <property type="match status" value="1"/>
</dbReference>
<dbReference type="CDD" id="cd03784">
    <property type="entry name" value="GT1_Gtf-like"/>
    <property type="match status" value="1"/>
</dbReference>
<dbReference type="InterPro" id="IPR002213">
    <property type="entry name" value="UDP_glucos_trans"/>
</dbReference>
<organism evidence="5 6">
    <name type="scientific">Penstemon smallii</name>
    <dbReference type="NCBI Taxonomy" id="265156"/>
    <lineage>
        <taxon>Eukaryota</taxon>
        <taxon>Viridiplantae</taxon>
        <taxon>Streptophyta</taxon>
        <taxon>Embryophyta</taxon>
        <taxon>Tracheophyta</taxon>
        <taxon>Spermatophyta</taxon>
        <taxon>Magnoliopsida</taxon>
        <taxon>eudicotyledons</taxon>
        <taxon>Gunneridae</taxon>
        <taxon>Pentapetalae</taxon>
        <taxon>asterids</taxon>
        <taxon>lamiids</taxon>
        <taxon>Lamiales</taxon>
        <taxon>Plantaginaceae</taxon>
        <taxon>Cheloneae</taxon>
        <taxon>Penstemon</taxon>
    </lineage>
</organism>
<dbReference type="SUPFAM" id="SSF53756">
    <property type="entry name" value="UDP-Glycosyltransferase/glycogen phosphorylase"/>
    <property type="match status" value="1"/>
</dbReference>
<dbReference type="Gene3D" id="3.40.50.2000">
    <property type="entry name" value="Glycogen Phosphorylase B"/>
    <property type="match status" value="2"/>
</dbReference>
<dbReference type="EMBL" id="JBJXBP010000008">
    <property type="protein sequence ID" value="KAL3812807.1"/>
    <property type="molecule type" value="Genomic_DNA"/>
</dbReference>
<dbReference type="GO" id="GO:0016138">
    <property type="term" value="P:glycoside biosynthetic process"/>
    <property type="evidence" value="ECO:0007669"/>
    <property type="project" value="UniProtKB-ARBA"/>
</dbReference>
<sequence>MQAFQSSSSDFSDIITKIKPDLLIYDGFQPWAAKFASSQGIPSVHFCNSGSTPMSFFHHLHTHKSFDTYPFPEIYLHGYEIMDLMKQGESLKMGDGDEDFLNGIMKLSHNIVLDKTCRVIENKYIDYFSELCHKKVVPIGPLITRNNQKENESEILKWLSTKNKCSTLYISFGSEKYLSKEQIEEIAKGLELSNVNFIWVVRFPIGSDTSIEDALPNGFLERVKDRGIIEEKWAPQAEILAHENVGGFMSHCGWSSVMESIYFGVPIVAVPLKFDQPVNSRLLVEIGVGVEVKRDESGKFSGENVGEAIGKVIVEERGEGFRSKVRELSEKVKMEEENGFDEVAEQLSSICMKK</sequence>
<evidence type="ECO:0000256" key="3">
    <source>
        <dbReference type="ARBA" id="ARBA00022679"/>
    </source>
</evidence>
<evidence type="ECO:0000256" key="4">
    <source>
        <dbReference type="RuleBase" id="RU003718"/>
    </source>
</evidence>
<dbReference type="AlphaFoldDB" id="A0ABD3RII5"/>
<dbReference type="PANTHER" id="PTHR48044:SF82">
    <property type="entry name" value="GLYCOSYLTRANSFERASE"/>
    <property type="match status" value="1"/>
</dbReference>
<dbReference type="GO" id="GO:0008194">
    <property type="term" value="F:UDP-glycosyltransferase activity"/>
    <property type="evidence" value="ECO:0007669"/>
    <property type="project" value="UniProtKB-ARBA"/>
</dbReference>
<evidence type="ECO:0008006" key="7">
    <source>
        <dbReference type="Google" id="ProtNLM"/>
    </source>
</evidence>
<proteinExistence type="inferred from homology"/>
<keyword evidence="6" id="KW-1185">Reference proteome</keyword>
<evidence type="ECO:0000313" key="6">
    <source>
        <dbReference type="Proteomes" id="UP001634393"/>
    </source>
</evidence>
<dbReference type="InterPro" id="IPR035595">
    <property type="entry name" value="UDP_glycos_trans_CS"/>
</dbReference>
<evidence type="ECO:0000313" key="5">
    <source>
        <dbReference type="EMBL" id="KAL3812807.1"/>
    </source>
</evidence>
<dbReference type="PROSITE" id="PS00375">
    <property type="entry name" value="UDPGT"/>
    <property type="match status" value="1"/>
</dbReference>
<name>A0ABD3RII5_9LAMI</name>
<comment type="caution">
    <text evidence="5">The sequence shown here is derived from an EMBL/GenBank/DDBJ whole genome shotgun (WGS) entry which is preliminary data.</text>
</comment>
<dbReference type="Proteomes" id="UP001634393">
    <property type="component" value="Unassembled WGS sequence"/>
</dbReference>